<proteinExistence type="predicted"/>
<dbReference type="AlphaFoldDB" id="A0A1G2MEY7"/>
<evidence type="ECO:0000313" key="2">
    <source>
        <dbReference type="Proteomes" id="UP000176493"/>
    </source>
</evidence>
<reference evidence="1 2" key="1">
    <citation type="journal article" date="2016" name="Nat. Commun.">
        <title>Thousands of microbial genomes shed light on interconnected biogeochemical processes in an aquifer system.</title>
        <authorList>
            <person name="Anantharaman K."/>
            <person name="Brown C.T."/>
            <person name="Hug L.A."/>
            <person name="Sharon I."/>
            <person name="Castelle C.J."/>
            <person name="Probst A.J."/>
            <person name="Thomas B.C."/>
            <person name="Singh A."/>
            <person name="Wilkins M.J."/>
            <person name="Karaoz U."/>
            <person name="Brodie E.L."/>
            <person name="Williams K.H."/>
            <person name="Hubbard S.S."/>
            <person name="Banfield J.F."/>
        </authorList>
    </citation>
    <scope>NUCLEOTIDE SEQUENCE [LARGE SCALE GENOMIC DNA]</scope>
</reference>
<accession>A0A1G2MEY7</accession>
<gene>
    <name evidence="1" type="ORF">A2W52_00580</name>
</gene>
<comment type="caution">
    <text evidence="1">The sequence shown here is derived from an EMBL/GenBank/DDBJ whole genome shotgun (WGS) entry which is preliminary data.</text>
</comment>
<sequence length="204" mass="23489">MKTVTNRQAFELAGQVAEKLMQLGADGKVVQTTIEQVNHPFWSDLVKHFGQKSGVMIIDRTTPFNPAEFIGDSWTIEEEDKRSLALTEVDFDEIRLETTLKKGETSINGEEKLKRLEKAGHIRLDAKVFQTLWKDKTLIPESWKKMDGYTIYFNGTILRGPNGSRCVLCLYWSGGEWRWDYCWLDDDWSDCFPSAVYPQVSPQN</sequence>
<organism evidence="1 2">
    <name type="scientific">Candidatus Taylorbacteria bacterium RIFCSPHIGHO2_02_49_25</name>
    <dbReference type="NCBI Taxonomy" id="1802305"/>
    <lineage>
        <taxon>Bacteria</taxon>
        <taxon>Candidatus Tayloriibacteriota</taxon>
    </lineage>
</organism>
<dbReference type="EMBL" id="MHRJ01000025">
    <property type="protein sequence ID" value="OHA22470.1"/>
    <property type="molecule type" value="Genomic_DNA"/>
</dbReference>
<evidence type="ECO:0000313" key="1">
    <source>
        <dbReference type="EMBL" id="OHA22470.1"/>
    </source>
</evidence>
<name>A0A1G2MEY7_9BACT</name>
<protein>
    <submittedName>
        <fullName evidence="1">Uncharacterized protein</fullName>
    </submittedName>
</protein>
<dbReference type="Proteomes" id="UP000176493">
    <property type="component" value="Unassembled WGS sequence"/>
</dbReference>